<evidence type="ECO:0000259" key="2">
    <source>
        <dbReference type="Pfam" id="PF13443"/>
    </source>
</evidence>
<accession>A0A7W7UAF7</accession>
<comment type="caution">
    <text evidence="3">The sequence shown here is derived from an EMBL/GenBank/DDBJ whole genome shotgun (WGS) entry which is preliminary data.</text>
</comment>
<dbReference type="Pfam" id="PF13443">
    <property type="entry name" value="HTH_26"/>
    <property type="match status" value="1"/>
</dbReference>
<dbReference type="AlphaFoldDB" id="A0A7W7UAF7"/>
<evidence type="ECO:0000313" key="4">
    <source>
        <dbReference type="Proteomes" id="UP000582643"/>
    </source>
</evidence>
<feature type="region of interest" description="Disordered" evidence="1">
    <location>
        <begin position="83"/>
        <end position="106"/>
    </location>
</feature>
<dbReference type="RefSeq" id="WP_184933322.1">
    <property type="nucleotide sequence ID" value="NZ_JACHJY010000026.1"/>
</dbReference>
<name>A0A7W7UAF7_9ACTN</name>
<evidence type="ECO:0000256" key="1">
    <source>
        <dbReference type="SAM" id="MobiDB-lite"/>
    </source>
</evidence>
<proteinExistence type="predicted"/>
<organism evidence="3 4">
    <name type="scientific">Streptomyces nymphaeiformis</name>
    <dbReference type="NCBI Taxonomy" id="2663842"/>
    <lineage>
        <taxon>Bacteria</taxon>
        <taxon>Bacillati</taxon>
        <taxon>Actinomycetota</taxon>
        <taxon>Actinomycetes</taxon>
        <taxon>Kitasatosporales</taxon>
        <taxon>Streptomycetaceae</taxon>
        <taxon>Streptomyces</taxon>
    </lineage>
</organism>
<dbReference type="EMBL" id="JACHJY010000026">
    <property type="protein sequence ID" value="MBB4987566.1"/>
    <property type="molecule type" value="Genomic_DNA"/>
</dbReference>
<keyword evidence="4" id="KW-1185">Reference proteome</keyword>
<evidence type="ECO:0000313" key="3">
    <source>
        <dbReference type="EMBL" id="MBB4987566.1"/>
    </source>
</evidence>
<feature type="domain" description="HTH cro/C1-type" evidence="2">
    <location>
        <begin position="4"/>
        <end position="70"/>
    </location>
</feature>
<dbReference type="GO" id="GO:0003677">
    <property type="term" value="F:DNA binding"/>
    <property type="evidence" value="ECO:0007669"/>
    <property type="project" value="UniProtKB-KW"/>
</dbReference>
<keyword evidence="3" id="KW-0238">DNA-binding</keyword>
<reference evidence="3 4" key="1">
    <citation type="submission" date="2020-08" db="EMBL/GenBank/DDBJ databases">
        <title>Genomic Encyclopedia of Type Strains, Phase III (KMG-III): the genomes of soil and plant-associated and newly described type strains.</title>
        <authorList>
            <person name="Whitman W."/>
        </authorList>
    </citation>
    <scope>NUCLEOTIDE SEQUENCE [LARGE SCALE GENOMIC DNA]</scope>
    <source>
        <strain evidence="3 4">SFB5A</strain>
    </source>
</reference>
<protein>
    <submittedName>
        <fullName evidence="3">DNA-binding Xre family transcriptional regulator</fullName>
    </submittedName>
</protein>
<dbReference type="Proteomes" id="UP000582643">
    <property type="component" value="Unassembled WGS sequence"/>
</dbReference>
<dbReference type="InterPro" id="IPR001387">
    <property type="entry name" value="Cro/C1-type_HTH"/>
</dbReference>
<sequence>MKWNLRMVAAQRDIWKASELQRMLADAGLVISAGKMSHLWSGRPLTVRLADLDIICEVLDCTTSDLLVPEKAGVRQETTTLEAEKQVVGGSPIMHQRRPGRSGPPL</sequence>
<gene>
    <name evidence="3" type="ORF">GGE06_008539</name>
</gene>